<sequence>MWITLNYVCWAILLINFIWGLTRNIKKRVIDSMMISRLFYWMIVISQVVIGLRSFHRHPLLVGIGAIITLIIIALSETAYGRKQEINYTPRLLWILIILGVIGAGIQTTVNF</sequence>
<protein>
    <submittedName>
        <fullName evidence="6">DUF1516 family protein</fullName>
    </submittedName>
</protein>
<evidence type="ECO:0000256" key="3">
    <source>
        <dbReference type="ARBA" id="ARBA00022989"/>
    </source>
</evidence>
<dbReference type="EMBL" id="CP047121">
    <property type="protein sequence ID" value="QHB52258.1"/>
    <property type="molecule type" value="Genomic_DNA"/>
</dbReference>
<dbReference type="Pfam" id="PF07457">
    <property type="entry name" value="DUF1516"/>
    <property type="match status" value="1"/>
</dbReference>
<dbReference type="Proteomes" id="UP000465035">
    <property type="component" value="Chromosome"/>
</dbReference>
<accession>A0A6P1E696</accession>
<keyword evidence="4 5" id="KW-0472">Membrane</keyword>
<evidence type="ECO:0000256" key="2">
    <source>
        <dbReference type="ARBA" id="ARBA00022692"/>
    </source>
</evidence>
<feature type="transmembrane region" description="Helical" evidence="5">
    <location>
        <begin position="92"/>
        <end position="110"/>
    </location>
</feature>
<feature type="transmembrane region" description="Helical" evidence="5">
    <location>
        <begin position="34"/>
        <end position="54"/>
    </location>
</feature>
<evidence type="ECO:0000313" key="6">
    <source>
        <dbReference type="EMBL" id="QHB52258.1"/>
    </source>
</evidence>
<dbReference type="RefSeq" id="WP_003554400.1">
    <property type="nucleotide sequence ID" value="NZ_CABKOL010000102.1"/>
</dbReference>
<evidence type="ECO:0000256" key="4">
    <source>
        <dbReference type="ARBA" id="ARBA00023136"/>
    </source>
</evidence>
<evidence type="ECO:0000313" key="7">
    <source>
        <dbReference type="Proteomes" id="UP000465035"/>
    </source>
</evidence>
<gene>
    <name evidence="6" type="ORF">GQR93_08680</name>
</gene>
<feature type="transmembrane region" description="Helical" evidence="5">
    <location>
        <begin position="5"/>
        <end position="22"/>
    </location>
</feature>
<keyword evidence="1" id="KW-1003">Cell membrane</keyword>
<dbReference type="InterPro" id="IPR010899">
    <property type="entry name" value="UPF0344"/>
</dbReference>
<evidence type="ECO:0000256" key="5">
    <source>
        <dbReference type="SAM" id="Phobius"/>
    </source>
</evidence>
<name>A0A6P1E696_LENHI</name>
<dbReference type="GeneID" id="69058438"/>
<keyword evidence="2 5" id="KW-0812">Transmembrane</keyword>
<proteinExistence type="predicted"/>
<evidence type="ECO:0000256" key="1">
    <source>
        <dbReference type="ARBA" id="ARBA00022475"/>
    </source>
</evidence>
<reference evidence="6 7" key="1">
    <citation type="submission" date="2019-12" db="EMBL/GenBank/DDBJ databases">
        <title>Lactobacillus hilgardii FLUB.</title>
        <authorList>
            <person name="Gustaw K."/>
        </authorList>
    </citation>
    <scope>NUCLEOTIDE SEQUENCE [LARGE SCALE GENOMIC DNA]</scope>
    <source>
        <strain evidence="6 7">FLUB</strain>
    </source>
</reference>
<keyword evidence="3 5" id="KW-1133">Transmembrane helix</keyword>
<dbReference type="AlphaFoldDB" id="A0A6P1E696"/>
<feature type="transmembrane region" description="Helical" evidence="5">
    <location>
        <begin position="60"/>
        <end position="80"/>
    </location>
</feature>
<organism evidence="6 7">
    <name type="scientific">Lentilactobacillus hilgardii</name>
    <name type="common">Lactobacillus hilgardii</name>
    <dbReference type="NCBI Taxonomy" id="1588"/>
    <lineage>
        <taxon>Bacteria</taxon>
        <taxon>Bacillati</taxon>
        <taxon>Bacillota</taxon>
        <taxon>Bacilli</taxon>
        <taxon>Lactobacillales</taxon>
        <taxon>Lactobacillaceae</taxon>
        <taxon>Lentilactobacillus</taxon>
    </lineage>
</organism>